<accession>A0A437RRH8</accession>
<dbReference type="AlphaFoldDB" id="A0A437RRH8"/>
<evidence type="ECO:0000313" key="3">
    <source>
        <dbReference type="EMBL" id="RVU49404.1"/>
    </source>
</evidence>
<comment type="caution">
    <text evidence="3">The sequence shown here is derived from an EMBL/GenBank/DDBJ whole genome shotgun (WGS) entry which is preliminary data.</text>
</comment>
<dbReference type="OrthoDB" id="5365194at2"/>
<keyword evidence="2" id="KW-0472">Membrane</keyword>
<name>A0A437RRH8_9BURK</name>
<feature type="region of interest" description="Disordered" evidence="1">
    <location>
        <begin position="146"/>
        <end position="179"/>
    </location>
</feature>
<keyword evidence="2" id="KW-0812">Transmembrane</keyword>
<keyword evidence="4" id="KW-1185">Reference proteome</keyword>
<dbReference type="EMBL" id="SACR01000001">
    <property type="protein sequence ID" value="RVU49404.1"/>
    <property type="molecule type" value="Genomic_DNA"/>
</dbReference>
<dbReference type="Gene3D" id="1.25.40.10">
    <property type="entry name" value="Tetratricopeptide repeat domain"/>
    <property type="match status" value="1"/>
</dbReference>
<feature type="compositionally biased region" description="Low complexity" evidence="1">
    <location>
        <begin position="164"/>
        <end position="179"/>
    </location>
</feature>
<dbReference type="SUPFAM" id="SSF81901">
    <property type="entry name" value="HCP-like"/>
    <property type="match status" value="1"/>
</dbReference>
<keyword evidence="2" id="KW-1133">Transmembrane helix</keyword>
<dbReference type="InterPro" id="IPR011990">
    <property type="entry name" value="TPR-like_helical_dom_sf"/>
</dbReference>
<evidence type="ECO:0000313" key="4">
    <source>
        <dbReference type="Proteomes" id="UP000285575"/>
    </source>
</evidence>
<dbReference type="RefSeq" id="WP_128227041.1">
    <property type="nucleotide sequence ID" value="NZ_SACR01000001.1"/>
</dbReference>
<gene>
    <name evidence="3" type="ORF">EOE66_02180</name>
</gene>
<evidence type="ECO:0000256" key="1">
    <source>
        <dbReference type="SAM" id="MobiDB-lite"/>
    </source>
</evidence>
<evidence type="ECO:0000256" key="2">
    <source>
        <dbReference type="SAM" id="Phobius"/>
    </source>
</evidence>
<reference evidence="3 4" key="1">
    <citation type="submission" date="2019-01" db="EMBL/GenBank/DDBJ databases">
        <authorList>
            <person name="Chen W.-M."/>
        </authorList>
    </citation>
    <scope>NUCLEOTIDE SEQUENCE [LARGE SCALE GENOMIC DNA]</scope>
    <source>
        <strain evidence="3 4">KYPY4</strain>
    </source>
</reference>
<dbReference type="Proteomes" id="UP000285575">
    <property type="component" value="Unassembled WGS sequence"/>
</dbReference>
<feature type="transmembrane region" description="Helical" evidence="2">
    <location>
        <begin position="12"/>
        <end position="37"/>
    </location>
</feature>
<proteinExistence type="predicted"/>
<feature type="compositionally biased region" description="Basic and acidic residues" evidence="1">
    <location>
        <begin position="146"/>
        <end position="159"/>
    </location>
</feature>
<sequence>MDTPVGWFIYTPLVVLSLLATATFRLLAMLPLLLLVYMPIGLALPHAEFWMGQQRHYGGFLARDPEAAEFWYLRAAKPGLFAWETGHVAARRELGLLYLDDENGPLPSKAPLPMSRDEEQLYWGSSPSARGLMWLNFAAKADDAEAVREMEKRLPHSRDDEPDSAASAPAASAASATKP</sequence>
<organism evidence="3 4">
    <name type="scientific">Rubrivivax rivuli</name>
    <dbReference type="NCBI Taxonomy" id="1862385"/>
    <lineage>
        <taxon>Bacteria</taxon>
        <taxon>Pseudomonadati</taxon>
        <taxon>Pseudomonadota</taxon>
        <taxon>Betaproteobacteria</taxon>
        <taxon>Burkholderiales</taxon>
        <taxon>Sphaerotilaceae</taxon>
        <taxon>Rubrivivax</taxon>
    </lineage>
</organism>
<protein>
    <submittedName>
        <fullName evidence="3">Sel1 repeat family protein</fullName>
    </submittedName>
</protein>